<name>A0A7Y0MSV1_VIBAL</name>
<dbReference type="AlphaFoldDB" id="A0A7Y0MSV1"/>
<reference evidence="1 2" key="1">
    <citation type="submission" date="2020-04" db="EMBL/GenBank/DDBJ databases">
        <title>Whole-genome sequencing of Vibrio spp. from China reveals different genetic environments of blaCTX-M-14 among diverse lineages.</title>
        <authorList>
            <person name="Zheng Z."/>
            <person name="Ye L."/>
            <person name="Chen S."/>
        </authorList>
    </citation>
    <scope>NUCLEOTIDE SEQUENCE [LARGE SCALE GENOMIC DNA]</scope>
    <source>
        <strain evidence="1 2">Vb1636</strain>
    </source>
</reference>
<proteinExistence type="predicted"/>
<evidence type="ECO:0000313" key="2">
    <source>
        <dbReference type="Proteomes" id="UP000565155"/>
    </source>
</evidence>
<dbReference type="Proteomes" id="UP000565155">
    <property type="component" value="Unassembled WGS sequence"/>
</dbReference>
<comment type="caution">
    <text evidence="1">The sequence shown here is derived from an EMBL/GenBank/DDBJ whole genome shotgun (WGS) entry which is preliminary data.</text>
</comment>
<accession>A0A7Y0MSV1</accession>
<organism evidence="1 2">
    <name type="scientific">Vibrio alginolyticus</name>
    <dbReference type="NCBI Taxonomy" id="663"/>
    <lineage>
        <taxon>Bacteria</taxon>
        <taxon>Pseudomonadati</taxon>
        <taxon>Pseudomonadota</taxon>
        <taxon>Gammaproteobacteria</taxon>
        <taxon>Vibrionales</taxon>
        <taxon>Vibrionaceae</taxon>
        <taxon>Vibrio</taxon>
    </lineage>
</organism>
<gene>
    <name evidence="1" type="ORF">HKB35_03085</name>
</gene>
<evidence type="ECO:0000313" key="1">
    <source>
        <dbReference type="EMBL" id="NMR72601.1"/>
    </source>
</evidence>
<dbReference type="EMBL" id="JABCMA010000002">
    <property type="protein sequence ID" value="NMR72601.1"/>
    <property type="molecule type" value="Genomic_DNA"/>
</dbReference>
<sequence>MTLHEKEDQSLALERARSVIDCAYDALCLNSEGVMDDLCWTLNSLYEYLVVIDSPSAQQLASLAHIVSENISSGMEFKQNTLLNILTFMLSITQKEQVQSGRPACGGEIEGGALI</sequence>
<dbReference type="RefSeq" id="WP_169628377.1">
    <property type="nucleotide sequence ID" value="NZ_JABCMA010000002.1"/>
</dbReference>
<protein>
    <submittedName>
        <fullName evidence="1">Uncharacterized protein</fullName>
    </submittedName>
</protein>